<sequence>MSENQCVVFTKYSDFSSCEAKDLVVYHSGTERCEPGHFWSGVRDHFLIHYVMSGKGIFASNGTTYHLSEGQGFLICPDTLSYYQADMDEPWEYCWVGFHGRYAKNYLNEINLDASNPIFTCNPENSPEKTILKMLEVQKRPAGRDFILTGLLYQFLAELIRTVDDFHYNSISQNTKQIYVKKAIDYIRKNYSTRITIEQIADFIGIDRKYMSTLFQEILHISPQEYLLNFRMDKACVLLCQDFLSIQDIAHSVGYEDPLLFSKMFKKRKGLSPTQYRNRLKKNVIFSTPS</sequence>
<dbReference type="Pfam" id="PF02311">
    <property type="entry name" value="AraC_binding"/>
    <property type="match status" value="1"/>
</dbReference>
<reference evidence="5 6" key="1">
    <citation type="submission" date="2017-06" db="EMBL/GenBank/DDBJ databases">
        <title>Investigating the central metabolism of Clostridium thermosuccinogenes.</title>
        <authorList>
            <person name="Koendjbiharie J.G."/>
            <person name="van Kranenburg R."/>
        </authorList>
    </citation>
    <scope>NUCLEOTIDE SEQUENCE [LARGE SCALE GENOMIC DNA]</scope>
    <source>
        <strain evidence="5 6">DSM 5806</strain>
    </source>
</reference>
<accession>A0A2K2FJJ0</accession>
<evidence type="ECO:0000256" key="3">
    <source>
        <dbReference type="ARBA" id="ARBA00023163"/>
    </source>
</evidence>
<evidence type="ECO:0000313" key="6">
    <source>
        <dbReference type="Proteomes" id="UP000236151"/>
    </source>
</evidence>
<keyword evidence="6" id="KW-1185">Reference proteome</keyword>
<protein>
    <recommendedName>
        <fullName evidence="4">HTH araC/xylS-type domain-containing protein</fullName>
    </recommendedName>
</protein>
<dbReference type="Proteomes" id="UP000236151">
    <property type="component" value="Unassembled WGS sequence"/>
</dbReference>
<name>A0A2K2FJJ0_9CLOT</name>
<dbReference type="Gene3D" id="2.60.120.280">
    <property type="entry name" value="Regulatory protein AraC"/>
    <property type="match status" value="1"/>
</dbReference>
<evidence type="ECO:0000313" key="5">
    <source>
        <dbReference type="EMBL" id="PNU00851.1"/>
    </source>
</evidence>
<dbReference type="CDD" id="cd06986">
    <property type="entry name" value="cupin_MmsR-like_N"/>
    <property type="match status" value="1"/>
</dbReference>
<keyword evidence="2" id="KW-0238">DNA-binding</keyword>
<dbReference type="AlphaFoldDB" id="A0A2K2FJJ0"/>
<dbReference type="InterPro" id="IPR018060">
    <property type="entry name" value="HTH_AraC"/>
</dbReference>
<dbReference type="SMART" id="SM00342">
    <property type="entry name" value="HTH_ARAC"/>
    <property type="match status" value="1"/>
</dbReference>
<dbReference type="PROSITE" id="PS01124">
    <property type="entry name" value="HTH_ARAC_FAMILY_2"/>
    <property type="match status" value="1"/>
</dbReference>
<dbReference type="PROSITE" id="PS00041">
    <property type="entry name" value="HTH_ARAC_FAMILY_1"/>
    <property type="match status" value="1"/>
</dbReference>
<evidence type="ECO:0000259" key="4">
    <source>
        <dbReference type="PROSITE" id="PS01124"/>
    </source>
</evidence>
<proteinExistence type="predicted"/>
<evidence type="ECO:0000256" key="2">
    <source>
        <dbReference type="ARBA" id="ARBA00023125"/>
    </source>
</evidence>
<comment type="caution">
    <text evidence="5">The sequence shown here is derived from an EMBL/GenBank/DDBJ whole genome shotgun (WGS) entry which is preliminary data.</text>
</comment>
<dbReference type="SUPFAM" id="SSF51215">
    <property type="entry name" value="Regulatory protein AraC"/>
    <property type="match status" value="1"/>
</dbReference>
<dbReference type="GO" id="GO:0043565">
    <property type="term" value="F:sequence-specific DNA binding"/>
    <property type="evidence" value="ECO:0007669"/>
    <property type="project" value="InterPro"/>
</dbReference>
<dbReference type="PANTHER" id="PTHR43280">
    <property type="entry name" value="ARAC-FAMILY TRANSCRIPTIONAL REGULATOR"/>
    <property type="match status" value="1"/>
</dbReference>
<dbReference type="PANTHER" id="PTHR43280:SF30">
    <property type="entry name" value="MMSAB OPERON REGULATORY PROTEIN"/>
    <property type="match status" value="1"/>
</dbReference>
<gene>
    <name evidence="5" type="ORF">CDQ84_04160</name>
</gene>
<dbReference type="GO" id="GO:0003700">
    <property type="term" value="F:DNA-binding transcription factor activity"/>
    <property type="evidence" value="ECO:0007669"/>
    <property type="project" value="InterPro"/>
</dbReference>
<dbReference type="Gene3D" id="1.10.10.60">
    <property type="entry name" value="Homeodomain-like"/>
    <property type="match status" value="2"/>
</dbReference>
<dbReference type="InterPro" id="IPR009057">
    <property type="entry name" value="Homeodomain-like_sf"/>
</dbReference>
<dbReference type="KEGG" id="cthd:CDO33_19145"/>
<dbReference type="OrthoDB" id="9813413at2"/>
<dbReference type="Pfam" id="PF12833">
    <property type="entry name" value="HTH_18"/>
    <property type="match status" value="1"/>
</dbReference>
<feature type="domain" description="HTH araC/xylS-type" evidence="4">
    <location>
        <begin position="181"/>
        <end position="279"/>
    </location>
</feature>
<dbReference type="EMBL" id="NIOJ01000006">
    <property type="protein sequence ID" value="PNU00851.1"/>
    <property type="molecule type" value="Genomic_DNA"/>
</dbReference>
<dbReference type="SUPFAM" id="SSF46689">
    <property type="entry name" value="Homeodomain-like"/>
    <property type="match status" value="2"/>
</dbReference>
<keyword evidence="1" id="KW-0805">Transcription regulation</keyword>
<dbReference type="PRINTS" id="PR00032">
    <property type="entry name" value="HTHARAC"/>
</dbReference>
<keyword evidence="3" id="KW-0804">Transcription</keyword>
<dbReference type="InterPro" id="IPR037923">
    <property type="entry name" value="HTH-like"/>
</dbReference>
<dbReference type="InterPro" id="IPR003313">
    <property type="entry name" value="AraC-bd"/>
</dbReference>
<organism evidence="5 6">
    <name type="scientific">Clostridium thermosuccinogenes</name>
    <dbReference type="NCBI Taxonomy" id="84032"/>
    <lineage>
        <taxon>Bacteria</taxon>
        <taxon>Bacillati</taxon>
        <taxon>Bacillota</taxon>
        <taxon>Clostridia</taxon>
        <taxon>Eubacteriales</taxon>
        <taxon>Clostridiaceae</taxon>
        <taxon>Clostridium</taxon>
    </lineage>
</organism>
<evidence type="ECO:0000256" key="1">
    <source>
        <dbReference type="ARBA" id="ARBA00023015"/>
    </source>
</evidence>
<dbReference type="RefSeq" id="WP_103080466.1">
    <property type="nucleotide sequence ID" value="NZ_CP021850.1"/>
</dbReference>
<dbReference type="InterPro" id="IPR020449">
    <property type="entry name" value="Tscrpt_reg_AraC-type_HTH"/>
</dbReference>
<dbReference type="InterPro" id="IPR018062">
    <property type="entry name" value="HTH_AraC-typ_CS"/>
</dbReference>